<evidence type="ECO:0000313" key="3">
    <source>
        <dbReference type="Proteomes" id="UP000824160"/>
    </source>
</evidence>
<evidence type="ECO:0000256" key="1">
    <source>
        <dbReference type="SAM" id="Phobius"/>
    </source>
</evidence>
<dbReference type="Proteomes" id="UP000824160">
    <property type="component" value="Unassembled WGS sequence"/>
</dbReference>
<name>A0A9D1KQS9_9FIRM</name>
<reference evidence="2" key="1">
    <citation type="submission" date="2020-10" db="EMBL/GenBank/DDBJ databases">
        <authorList>
            <person name="Gilroy R."/>
        </authorList>
    </citation>
    <scope>NUCLEOTIDE SEQUENCE</scope>
    <source>
        <strain evidence="2">ChiBcec7-5410</strain>
    </source>
</reference>
<feature type="transmembrane region" description="Helical" evidence="1">
    <location>
        <begin position="12"/>
        <end position="31"/>
    </location>
</feature>
<gene>
    <name evidence="2" type="ORF">IAC43_00095</name>
</gene>
<keyword evidence="1" id="KW-0472">Membrane</keyword>
<evidence type="ECO:0000313" key="2">
    <source>
        <dbReference type="EMBL" id="HIT93564.1"/>
    </source>
</evidence>
<sequence length="161" mass="18534">MSDFKVDPPTPNLIIGIGAMASFVVTAIISQTLLKDYYLFDITSGCGYWFIWSGIFFSTAKRKPVVSAAIALGNIMALILGHFLGELELMIRLYRNPDAILAMRYDWSIWLNLWLLFIIMGAALQHKYTVDGYPAWMQRVEARMKRRIEKIWNVVSRIFPH</sequence>
<organism evidence="2 3">
    <name type="scientific">Candidatus Faecivivens stercoripullorum</name>
    <dbReference type="NCBI Taxonomy" id="2840805"/>
    <lineage>
        <taxon>Bacteria</taxon>
        <taxon>Bacillati</taxon>
        <taxon>Bacillota</taxon>
        <taxon>Clostridia</taxon>
        <taxon>Eubacteriales</taxon>
        <taxon>Oscillospiraceae</taxon>
        <taxon>Oscillospiraceae incertae sedis</taxon>
        <taxon>Candidatus Faecivivens</taxon>
    </lineage>
</organism>
<feature type="transmembrane region" description="Helical" evidence="1">
    <location>
        <begin position="37"/>
        <end position="58"/>
    </location>
</feature>
<dbReference type="AlphaFoldDB" id="A0A9D1KQS9"/>
<comment type="caution">
    <text evidence="2">The sequence shown here is derived from an EMBL/GenBank/DDBJ whole genome shotgun (WGS) entry which is preliminary data.</text>
</comment>
<keyword evidence="1" id="KW-1133">Transmembrane helix</keyword>
<dbReference type="EMBL" id="DVLW01000003">
    <property type="protein sequence ID" value="HIT93564.1"/>
    <property type="molecule type" value="Genomic_DNA"/>
</dbReference>
<feature type="transmembrane region" description="Helical" evidence="1">
    <location>
        <begin position="65"/>
        <end position="85"/>
    </location>
</feature>
<proteinExistence type="predicted"/>
<protein>
    <submittedName>
        <fullName evidence="2">Uncharacterized protein</fullName>
    </submittedName>
</protein>
<keyword evidence="1" id="KW-0812">Transmembrane</keyword>
<accession>A0A9D1KQS9</accession>
<reference evidence="2" key="2">
    <citation type="journal article" date="2021" name="PeerJ">
        <title>Extensive microbial diversity within the chicken gut microbiome revealed by metagenomics and culture.</title>
        <authorList>
            <person name="Gilroy R."/>
            <person name="Ravi A."/>
            <person name="Getino M."/>
            <person name="Pursley I."/>
            <person name="Horton D.L."/>
            <person name="Alikhan N.F."/>
            <person name="Baker D."/>
            <person name="Gharbi K."/>
            <person name="Hall N."/>
            <person name="Watson M."/>
            <person name="Adriaenssens E.M."/>
            <person name="Foster-Nyarko E."/>
            <person name="Jarju S."/>
            <person name="Secka A."/>
            <person name="Antonio M."/>
            <person name="Oren A."/>
            <person name="Chaudhuri R.R."/>
            <person name="La Ragione R."/>
            <person name="Hildebrand F."/>
            <person name="Pallen M.J."/>
        </authorList>
    </citation>
    <scope>NUCLEOTIDE SEQUENCE</scope>
    <source>
        <strain evidence="2">ChiBcec7-5410</strain>
    </source>
</reference>
<feature type="transmembrane region" description="Helical" evidence="1">
    <location>
        <begin position="105"/>
        <end position="124"/>
    </location>
</feature>